<accession>A0A9N8WJU6</accession>
<evidence type="ECO:0000313" key="2">
    <source>
        <dbReference type="EMBL" id="CAG8491528.1"/>
    </source>
</evidence>
<dbReference type="OrthoDB" id="1191041at2759"/>
<organism evidence="2 3">
    <name type="scientific">Cetraspora pellucida</name>
    <dbReference type="NCBI Taxonomy" id="1433469"/>
    <lineage>
        <taxon>Eukaryota</taxon>
        <taxon>Fungi</taxon>
        <taxon>Fungi incertae sedis</taxon>
        <taxon>Mucoromycota</taxon>
        <taxon>Glomeromycotina</taxon>
        <taxon>Glomeromycetes</taxon>
        <taxon>Diversisporales</taxon>
        <taxon>Gigasporaceae</taxon>
        <taxon>Cetraspora</taxon>
    </lineage>
</organism>
<dbReference type="Proteomes" id="UP000789759">
    <property type="component" value="Unassembled WGS sequence"/>
</dbReference>
<feature type="non-terminal residue" evidence="2">
    <location>
        <position position="1"/>
    </location>
</feature>
<evidence type="ECO:0000256" key="1">
    <source>
        <dbReference type="SAM" id="MobiDB-lite"/>
    </source>
</evidence>
<keyword evidence="3" id="KW-1185">Reference proteome</keyword>
<name>A0A9N8WJU6_9GLOM</name>
<feature type="region of interest" description="Disordered" evidence="1">
    <location>
        <begin position="45"/>
        <end position="107"/>
    </location>
</feature>
<proteinExistence type="predicted"/>
<dbReference type="EMBL" id="CAJVQA010000812">
    <property type="protein sequence ID" value="CAG8491528.1"/>
    <property type="molecule type" value="Genomic_DNA"/>
</dbReference>
<dbReference type="AlphaFoldDB" id="A0A9N8WJU6"/>
<gene>
    <name evidence="2" type="ORF">CPELLU_LOCUS2003</name>
</gene>
<protein>
    <submittedName>
        <fullName evidence="2">10205_t:CDS:1</fullName>
    </submittedName>
</protein>
<comment type="caution">
    <text evidence="2">The sequence shown here is derived from an EMBL/GenBank/DDBJ whole genome shotgun (WGS) entry which is preliminary data.</text>
</comment>
<evidence type="ECO:0000313" key="3">
    <source>
        <dbReference type="Proteomes" id="UP000789759"/>
    </source>
</evidence>
<sequence length="123" mass="14140">THFEDNPNDLKALRHDTIIHPTRVQQHMKQIPPYLMPKIAAPAANASTDSDHINGESAGSNDYIPLRKKSTNERHHGRKVFKNHKFGPKKRKNDPLKTFKFDSTPSKRKASINVETTILYRFI</sequence>
<reference evidence="2" key="1">
    <citation type="submission" date="2021-06" db="EMBL/GenBank/DDBJ databases">
        <authorList>
            <person name="Kallberg Y."/>
            <person name="Tangrot J."/>
            <person name="Rosling A."/>
        </authorList>
    </citation>
    <scope>NUCLEOTIDE SEQUENCE</scope>
    <source>
        <strain evidence="2">FL966</strain>
    </source>
</reference>
<feature type="compositionally biased region" description="Basic residues" evidence="1">
    <location>
        <begin position="75"/>
        <end position="92"/>
    </location>
</feature>